<feature type="region of interest" description="Disordered" evidence="1">
    <location>
        <begin position="1"/>
        <end position="43"/>
    </location>
</feature>
<evidence type="ECO:0000256" key="1">
    <source>
        <dbReference type="SAM" id="MobiDB-lite"/>
    </source>
</evidence>
<comment type="caution">
    <text evidence="2">The sequence shown here is derived from an EMBL/GenBank/DDBJ whole genome shotgun (WGS) entry which is preliminary data.</text>
</comment>
<evidence type="ECO:0000313" key="3">
    <source>
        <dbReference type="Proteomes" id="UP000247409"/>
    </source>
</evidence>
<dbReference type="Proteomes" id="UP000247409">
    <property type="component" value="Unassembled WGS sequence"/>
</dbReference>
<name>A0A2V3IWG4_9FLOR</name>
<feature type="compositionally biased region" description="Basic and acidic residues" evidence="1">
    <location>
        <begin position="10"/>
        <end position="20"/>
    </location>
</feature>
<sequence length="43" mass="5030">MHPRYASSIKDNKLHKDFESRTPVMVGKAKKKRSKQMQNVSEL</sequence>
<protein>
    <submittedName>
        <fullName evidence="2">Uncharacterized protein</fullName>
    </submittedName>
</protein>
<reference evidence="2 3" key="1">
    <citation type="journal article" date="2018" name="Mol. Biol. Evol.">
        <title>Analysis of the draft genome of the red seaweed Gracilariopsis chorda provides insights into genome size evolution in Rhodophyta.</title>
        <authorList>
            <person name="Lee J."/>
            <person name="Yang E.C."/>
            <person name="Graf L."/>
            <person name="Yang J.H."/>
            <person name="Qiu H."/>
            <person name="Zel Zion U."/>
            <person name="Chan C.X."/>
            <person name="Stephens T.G."/>
            <person name="Weber A.P.M."/>
            <person name="Boo G.H."/>
            <person name="Boo S.M."/>
            <person name="Kim K.M."/>
            <person name="Shin Y."/>
            <person name="Jung M."/>
            <person name="Lee S.J."/>
            <person name="Yim H.S."/>
            <person name="Lee J.H."/>
            <person name="Bhattacharya D."/>
            <person name="Yoon H.S."/>
        </authorList>
    </citation>
    <scope>NUCLEOTIDE SEQUENCE [LARGE SCALE GENOMIC DNA]</scope>
    <source>
        <strain evidence="2 3">SKKU-2015</strain>
        <tissue evidence="2">Whole body</tissue>
    </source>
</reference>
<gene>
    <name evidence="2" type="ORF">BWQ96_03713</name>
</gene>
<accession>A0A2V3IWG4</accession>
<dbReference type="EMBL" id="NBIV01000037">
    <property type="protein sequence ID" value="PXF46478.1"/>
    <property type="molecule type" value="Genomic_DNA"/>
</dbReference>
<dbReference type="AlphaFoldDB" id="A0A2V3IWG4"/>
<proteinExistence type="predicted"/>
<organism evidence="2 3">
    <name type="scientific">Gracilariopsis chorda</name>
    <dbReference type="NCBI Taxonomy" id="448386"/>
    <lineage>
        <taxon>Eukaryota</taxon>
        <taxon>Rhodophyta</taxon>
        <taxon>Florideophyceae</taxon>
        <taxon>Rhodymeniophycidae</taxon>
        <taxon>Gracilariales</taxon>
        <taxon>Gracilariaceae</taxon>
        <taxon>Gracilariopsis</taxon>
    </lineage>
</organism>
<evidence type="ECO:0000313" key="2">
    <source>
        <dbReference type="EMBL" id="PXF46478.1"/>
    </source>
</evidence>
<keyword evidence="3" id="KW-1185">Reference proteome</keyword>